<name>A0A1T4J7G6_WEICO</name>
<organism evidence="4 5">
    <name type="scientific">Weissella confusa</name>
    <name type="common">Lactobacillus confusus</name>
    <dbReference type="NCBI Taxonomy" id="1583"/>
    <lineage>
        <taxon>Bacteria</taxon>
        <taxon>Bacillati</taxon>
        <taxon>Bacillota</taxon>
        <taxon>Bacilli</taxon>
        <taxon>Lactobacillales</taxon>
        <taxon>Lactobacillaceae</taxon>
        <taxon>Weissella</taxon>
    </lineage>
</organism>
<sequence length="231" mass="26276">MFQMRKFDYFQLAVAFAGLILFILLAIGYTHHLGYIDWIDQFGFKHIRQPVTPERSWFFRNITRAGNPKWTLIVMTATAIVALLVRKIDVAVFIVLNVGVFGLGVMALLKHVFHRPRPDIYHVISQGGFSFPSGHALNAVLLYGSLIVLVHYYLKQHDQVRYAIMTLFAALVVAIPLSRVYLGVHYLSDILAGFGLGTFFLIMSKELIFKYQTREVFEHAINSESSANHAE</sequence>
<proteinExistence type="predicted"/>
<dbReference type="RefSeq" id="WP_003608814.1">
    <property type="nucleotide sequence ID" value="NZ_ALXH01000129.1"/>
</dbReference>
<keyword evidence="1" id="KW-1133">Transmembrane helix</keyword>
<dbReference type="Pfam" id="PF01569">
    <property type="entry name" value="PAP2"/>
    <property type="match status" value="1"/>
</dbReference>
<dbReference type="InterPro" id="IPR036938">
    <property type="entry name" value="PAP2/HPO_sf"/>
</dbReference>
<gene>
    <name evidence="4" type="ORF">HAU20_01990</name>
    <name evidence="3" type="ORF">HAU43_03430</name>
</gene>
<dbReference type="PANTHER" id="PTHR14969">
    <property type="entry name" value="SPHINGOSINE-1-PHOSPHATE PHOSPHOHYDROLASE"/>
    <property type="match status" value="1"/>
</dbReference>
<feature type="transmembrane region" description="Helical" evidence="1">
    <location>
        <begin position="92"/>
        <end position="113"/>
    </location>
</feature>
<dbReference type="Gene3D" id="1.20.144.10">
    <property type="entry name" value="Phosphatidic acid phosphatase type 2/haloperoxidase"/>
    <property type="match status" value="2"/>
</dbReference>
<dbReference type="EMBL" id="JAAOCP010000002">
    <property type="protein sequence ID" value="MBJ7638163.1"/>
    <property type="molecule type" value="Genomic_DNA"/>
</dbReference>
<dbReference type="Proteomes" id="UP000808038">
    <property type="component" value="Unassembled WGS sequence"/>
</dbReference>
<reference evidence="4" key="1">
    <citation type="submission" date="2020-02" db="EMBL/GenBank/DDBJ databases">
        <authorList>
            <person name="Fontana A."/>
            <person name="Patrone V."/>
            <person name="Morelli L."/>
        </authorList>
    </citation>
    <scope>NUCLEOTIDE SEQUENCE</scope>
    <source>
        <strain evidence="3">CCUG 30943</strain>
        <strain evidence="4">CCUG 43002</strain>
    </source>
</reference>
<dbReference type="SMART" id="SM00014">
    <property type="entry name" value="acidPPc"/>
    <property type="match status" value="1"/>
</dbReference>
<keyword evidence="5" id="KW-1185">Reference proteome</keyword>
<comment type="caution">
    <text evidence="4">The sequence shown here is derived from an EMBL/GenBank/DDBJ whole genome shotgun (WGS) entry which is preliminary data.</text>
</comment>
<dbReference type="CDD" id="cd03392">
    <property type="entry name" value="PAP2_like_2"/>
    <property type="match status" value="1"/>
</dbReference>
<feature type="transmembrane region" description="Helical" evidence="1">
    <location>
        <begin position="160"/>
        <end position="178"/>
    </location>
</feature>
<dbReference type="SUPFAM" id="SSF48317">
    <property type="entry name" value="Acid phosphatase/Vanadium-dependent haloperoxidase"/>
    <property type="match status" value="1"/>
</dbReference>
<feature type="transmembrane region" description="Helical" evidence="1">
    <location>
        <begin position="184"/>
        <end position="204"/>
    </location>
</feature>
<accession>A0A1T4J7G6</accession>
<dbReference type="InterPro" id="IPR000326">
    <property type="entry name" value="PAP2/HPO"/>
</dbReference>
<keyword evidence="1" id="KW-0812">Transmembrane</keyword>
<protein>
    <submittedName>
        <fullName evidence="4">Phosphatase PAP2 family protein</fullName>
    </submittedName>
</protein>
<evidence type="ECO:0000256" key="1">
    <source>
        <dbReference type="SAM" id="Phobius"/>
    </source>
</evidence>
<reference evidence="4 5" key="2">
    <citation type="journal article" date="2021" name="Int. J. Food Microbiol.">
        <title>Safety demonstration of a microbial species for use in the food chain: Weissella confusa.</title>
        <authorList>
            <person name="Bourdichon F."/>
            <person name="Patrone V."/>
            <person name="Fontana A."/>
            <person name="Milani G."/>
            <person name="Morelli L."/>
        </authorList>
    </citation>
    <scope>NUCLEOTIDE SEQUENCE [LARGE SCALE GENOMIC DNA]</scope>
    <source>
        <strain evidence="3">CCUG 30943</strain>
        <strain evidence="4 5">CCUG 43002</strain>
    </source>
</reference>
<evidence type="ECO:0000313" key="5">
    <source>
        <dbReference type="Proteomes" id="UP000728106"/>
    </source>
</evidence>
<dbReference type="EMBL" id="JAAOCX010000003">
    <property type="protein sequence ID" value="MBJ7632153.1"/>
    <property type="molecule type" value="Genomic_DNA"/>
</dbReference>
<dbReference type="PANTHER" id="PTHR14969:SF13">
    <property type="entry name" value="AT30094P"/>
    <property type="match status" value="1"/>
</dbReference>
<feature type="transmembrane region" description="Helical" evidence="1">
    <location>
        <begin position="68"/>
        <end position="85"/>
    </location>
</feature>
<keyword evidence="1" id="KW-0472">Membrane</keyword>
<feature type="transmembrane region" description="Helical" evidence="1">
    <location>
        <begin position="12"/>
        <end position="30"/>
    </location>
</feature>
<feature type="domain" description="Phosphatidic acid phosphatase type 2/haloperoxidase" evidence="2">
    <location>
        <begin position="91"/>
        <end position="205"/>
    </location>
</feature>
<evidence type="ECO:0000313" key="4">
    <source>
        <dbReference type="EMBL" id="MBJ7638163.1"/>
    </source>
</evidence>
<dbReference type="Proteomes" id="UP000728106">
    <property type="component" value="Unassembled WGS sequence"/>
</dbReference>
<dbReference type="AlphaFoldDB" id="A0A1T4J7G6"/>
<evidence type="ECO:0000259" key="2">
    <source>
        <dbReference type="SMART" id="SM00014"/>
    </source>
</evidence>
<evidence type="ECO:0000313" key="3">
    <source>
        <dbReference type="EMBL" id="MBJ7632153.1"/>
    </source>
</evidence>
<feature type="transmembrane region" description="Helical" evidence="1">
    <location>
        <begin position="133"/>
        <end position="153"/>
    </location>
</feature>